<name>A0ABQ6M4C2_9STRA</name>
<evidence type="ECO:0000313" key="2">
    <source>
        <dbReference type="EMBL" id="GMI19202.1"/>
    </source>
</evidence>
<dbReference type="Proteomes" id="UP001165060">
    <property type="component" value="Unassembled WGS sequence"/>
</dbReference>
<feature type="compositionally biased region" description="Basic residues" evidence="1">
    <location>
        <begin position="1"/>
        <end position="19"/>
    </location>
</feature>
<reference evidence="2 3" key="1">
    <citation type="journal article" date="2023" name="Commun. Biol.">
        <title>Genome analysis of Parmales, the sister group of diatoms, reveals the evolutionary specialization of diatoms from phago-mixotrophs to photoautotrophs.</title>
        <authorList>
            <person name="Ban H."/>
            <person name="Sato S."/>
            <person name="Yoshikawa S."/>
            <person name="Yamada K."/>
            <person name="Nakamura Y."/>
            <person name="Ichinomiya M."/>
            <person name="Sato N."/>
            <person name="Blanc-Mathieu R."/>
            <person name="Endo H."/>
            <person name="Kuwata A."/>
            <person name="Ogata H."/>
        </authorList>
    </citation>
    <scope>NUCLEOTIDE SEQUENCE [LARGE SCALE GENOMIC DNA]</scope>
</reference>
<comment type="caution">
    <text evidence="2">The sequence shown here is derived from an EMBL/GenBank/DDBJ whole genome shotgun (WGS) entry which is preliminary data.</text>
</comment>
<feature type="region of interest" description="Disordered" evidence="1">
    <location>
        <begin position="49"/>
        <end position="107"/>
    </location>
</feature>
<dbReference type="EMBL" id="BRYB01003696">
    <property type="protein sequence ID" value="GMI19202.1"/>
    <property type="molecule type" value="Genomic_DNA"/>
</dbReference>
<feature type="region of interest" description="Disordered" evidence="1">
    <location>
        <begin position="1"/>
        <end position="31"/>
    </location>
</feature>
<accession>A0ABQ6M4C2</accession>
<proteinExistence type="predicted"/>
<feature type="compositionally biased region" description="Basic and acidic residues" evidence="1">
    <location>
        <begin position="92"/>
        <end position="107"/>
    </location>
</feature>
<protein>
    <submittedName>
        <fullName evidence="2">Uncharacterized protein</fullName>
    </submittedName>
</protein>
<evidence type="ECO:0000256" key="1">
    <source>
        <dbReference type="SAM" id="MobiDB-lite"/>
    </source>
</evidence>
<evidence type="ECO:0000313" key="3">
    <source>
        <dbReference type="Proteomes" id="UP001165060"/>
    </source>
</evidence>
<sequence>MPPKKKAAATKAAAKKKPAAAKSQKEAVPFSRTLAQKKNRAQFMAALMGELGSGSEDDEGDYEIVPDDDEPTAEELAEMRAESAEAEVAEAAEAKPEGAHQPKPDSAESRWLNKLLTFVNNGSDKFKGYALLRGVIQEEDLEDEGIDPEDDKAVAEWCADNLTDEDYAKCRVLIGTQHRVDMEKEMETLVLGEQAGDPIMMFTTRFSYDVIEAMETFFGRLTKSKKKEPLWKTFDKLYALTFVLHSHDHWMFDHEVGWGREWGGAKVVKRLAKEWKDVLGHSDEELGIDKEYMRPGIVCMLEQFKRKIDEDIEDAKEEGITFKFQ</sequence>
<organism evidence="2 3">
    <name type="scientific">Tetraparma gracilis</name>
    <dbReference type="NCBI Taxonomy" id="2962635"/>
    <lineage>
        <taxon>Eukaryota</taxon>
        <taxon>Sar</taxon>
        <taxon>Stramenopiles</taxon>
        <taxon>Ochrophyta</taxon>
        <taxon>Bolidophyceae</taxon>
        <taxon>Parmales</taxon>
        <taxon>Triparmaceae</taxon>
        <taxon>Tetraparma</taxon>
    </lineage>
</organism>
<keyword evidence="3" id="KW-1185">Reference proteome</keyword>
<feature type="compositionally biased region" description="Acidic residues" evidence="1">
    <location>
        <begin position="55"/>
        <end position="76"/>
    </location>
</feature>
<gene>
    <name evidence="2" type="ORF">TeGR_g11415</name>
</gene>